<keyword evidence="2" id="KW-1185">Reference proteome</keyword>
<dbReference type="AlphaFoldDB" id="A0A9J5WCT9"/>
<comment type="caution">
    <text evidence="1">The sequence shown here is derived from an EMBL/GenBank/DDBJ whole genome shotgun (WGS) entry which is preliminary data.</text>
</comment>
<dbReference type="EMBL" id="JACXVP010000012">
    <property type="protein sequence ID" value="KAG5572726.1"/>
    <property type="molecule type" value="Genomic_DNA"/>
</dbReference>
<organism evidence="1 2">
    <name type="scientific">Solanum commersonii</name>
    <name type="common">Commerson's wild potato</name>
    <name type="synonym">Commerson's nightshade</name>
    <dbReference type="NCBI Taxonomy" id="4109"/>
    <lineage>
        <taxon>Eukaryota</taxon>
        <taxon>Viridiplantae</taxon>
        <taxon>Streptophyta</taxon>
        <taxon>Embryophyta</taxon>
        <taxon>Tracheophyta</taxon>
        <taxon>Spermatophyta</taxon>
        <taxon>Magnoliopsida</taxon>
        <taxon>eudicotyledons</taxon>
        <taxon>Gunneridae</taxon>
        <taxon>Pentapetalae</taxon>
        <taxon>asterids</taxon>
        <taxon>lamiids</taxon>
        <taxon>Solanales</taxon>
        <taxon>Solanaceae</taxon>
        <taxon>Solanoideae</taxon>
        <taxon>Solaneae</taxon>
        <taxon>Solanum</taxon>
    </lineage>
</organism>
<evidence type="ECO:0000313" key="2">
    <source>
        <dbReference type="Proteomes" id="UP000824120"/>
    </source>
</evidence>
<reference evidence="1 2" key="1">
    <citation type="submission" date="2020-09" db="EMBL/GenBank/DDBJ databases">
        <title>De no assembly of potato wild relative species, Solanum commersonii.</title>
        <authorList>
            <person name="Cho K."/>
        </authorList>
    </citation>
    <scope>NUCLEOTIDE SEQUENCE [LARGE SCALE GENOMIC DNA]</scope>
    <source>
        <strain evidence="1">LZ3.2</strain>
        <tissue evidence="1">Leaf</tissue>
    </source>
</reference>
<evidence type="ECO:0000313" key="1">
    <source>
        <dbReference type="EMBL" id="KAG5572726.1"/>
    </source>
</evidence>
<proteinExistence type="predicted"/>
<accession>A0A9J5WCT9</accession>
<sequence length="78" mass="8809">MLEDIRIKVLSLFHKCLKLSLFFHNISVCFVIFSLSDKIIAQCCQIVANGDLGYELVEGTDMGLTEISYPHAIKAFRT</sequence>
<protein>
    <submittedName>
        <fullName evidence="1">Uncharacterized protein</fullName>
    </submittedName>
</protein>
<dbReference type="Proteomes" id="UP000824120">
    <property type="component" value="Chromosome 12"/>
</dbReference>
<name>A0A9J5WCT9_SOLCO</name>
<gene>
    <name evidence="1" type="ORF">H5410_062492</name>
</gene>